<protein>
    <submittedName>
        <fullName evidence="2">Uncharacterized protein</fullName>
    </submittedName>
</protein>
<name>U6M6R1_EIMMA</name>
<gene>
    <name evidence="2" type="ORF">EMWEY_00058740</name>
</gene>
<accession>U6M6R1</accession>
<dbReference type="GeneID" id="25339860"/>
<sequence length="115" mass="12743">MGDPTHGGPPRNLPESYTQGGRVFVEVIANCGDSVFVRDLNGVIFVCLFDDLISLFFKQINSFIDDESSDDSDYSRDGSDMDEEEWEDHDSGSESTNVTSISCDSPSSQQSRELF</sequence>
<feature type="compositionally biased region" description="Low complexity" evidence="1">
    <location>
        <begin position="100"/>
        <end position="115"/>
    </location>
</feature>
<reference evidence="2" key="2">
    <citation type="submission" date="2013-10" db="EMBL/GenBank/DDBJ databases">
        <authorList>
            <person name="Aslett M."/>
        </authorList>
    </citation>
    <scope>NUCLEOTIDE SEQUENCE [LARGE SCALE GENOMIC DNA]</scope>
    <source>
        <strain evidence="2">Weybridge</strain>
    </source>
</reference>
<dbReference type="RefSeq" id="XP_013336351.1">
    <property type="nucleotide sequence ID" value="XM_013480897.1"/>
</dbReference>
<reference evidence="2" key="1">
    <citation type="submission" date="2013-10" db="EMBL/GenBank/DDBJ databases">
        <title>Genomic analysis of the causative agents of coccidiosis in chickens.</title>
        <authorList>
            <person name="Reid A.J."/>
            <person name="Blake D."/>
            <person name="Billington K."/>
            <person name="Browne H."/>
            <person name="Dunn M."/>
            <person name="Hung S."/>
            <person name="Kawahara F."/>
            <person name="Miranda-Saavedra D."/>
            <person name="Mourier T."/>
            <person name="Nagra H."/>
            <person name="Otto T.D."/>
            <person name="Rawlings N."/>
            <person name="Sanchez A."/>
            <person name="Sanders M."/>
            <person name="Subramaniam C."/>
            <person name="Tay Y."/>
            <person name="Dear P."/>
            <person name="Doerig C."/>
            <person name="Gruber A."/>
            <person name="Parkinson J."/>
            <person name="Shirley M."/>
            <person name="Wan K.L."/>
            <person name="Berriman M."/>
            <person name="Tomley F."/>
            <person name="Pain A."/>
        </authorList>
    </citation>
    <scope>NUCLEOTIDE SEQUENCE [LARGE SCALE GENOMIC DNA]</scope>
    <source>
        <strain evidence="2">Weybridge</strain>
    </source>
</reference>
<dbReference type="VEuPathDB" id="ToxoDB:EMWEY_00058740"/>
<evidence type="ECO:0000313" key="3">
    <source>
        <dbReference type="Proteomes" id="UP000030763"/>
    </source>
</evidence>
<dbReference type="Proteomes" id="UP000030763">
    <property type="component" value="Unassembled WGS sequence"/>
</dbReference>
<keyword evidence="3" id="KW-1185">Reference proteome</keyword>
<organism evidence="2 3">
    <name type="scientific">Eimeria maxima</name>
    <name type="common">Coccidian parasite</name>
    <dbReference type="NCBI Taxonomy" id="5804"/>
    <lineage>
        <taxon>Eukaryota</taxon>
        <taxon>Sar</taxon>
        <taxon>Alveolata</taxon>
        <taxon>Apicomplexa</taxon>
        <taxon>Conoidasida</taxon>
        <taxon>Coccidia</taxon>
        <taxon>Eucoccidiorida</taxon>
        <taxon>Eimeriorina</taxon>
        <taxon>Eimeriidae</taxon>
        <taxon>Eimeria</taxon>
    </lineage>
</organism>
<feature type="region of interest" description="Disordered" evidence="1">
    <location>
        <begin position="65"/>
        <end position="115"/>
    </location>
</feature>
<evidence type="ECO:0000256" key="1">
    <source>
        <dbReference type="SAM" id="MobiDB-lite"/>
    </source>
</evidence>
<dbReference type="AlphaFoldDB" id="U6M6R1"/>
<evidence type="ECO:0000313" key="2">
    <source>
        <dbReference type="EMBL" id="CDJ59706.1"/>
    </source>
</evidence>
<proteinExistence type="predicted"/>
<dbReference type="EMBL" id="HG720737">
    <property type="protein sequence ID" value="CDJ59706.1"/>
    <property type="molecule type" value="Genomic_DNA"/>
</dbReference>